<evidence type="ECO:0008006" key="3">
    <source>
        <dbReference type="Google" id="ProtNLM"/>
    </source>
</evidence>
<comment type="caution">
    <text evidence="1">The sequence shown here is derived from an EMBL/GenBank/DDBJ whole genome shotgun (WGS) entry which is preliminary data.</text>
</comment>
<feature type="non-terminal residue" evidence="1">
    <location>
        <position position="54"/>
    </location>
</feature>
<reference evidence="1" key="2">
    <citation type="submission" date="2023-05" db="EMBL/GenBank/DDBJ databases">
        <authorList>
            <consortium name="Lawrence Berkeley National Laboratory"/>
            <person name="Steindorff A."/>
            <person name="Hensen N."/>
            <person name="Bonometti L."/>
            <person name="Westerberg I."/>
            <person name="Brannstrom I.O."/>
            <person name="Guillou S."/>
            <person name="Cros-Aarteil S."/>
            <person name="Calhoun S."/>
            <person name="Haridas S."/>
            <person name="Kuo A."/>
            <person name="Mondo S."/>
            <person name="Pangilinan J."/>
            <person name="Riley R."/>
            <person name="Labutti K."/>
            <person name="Andreopoulos B."/>
            <person name="Lipzen A."/>
            <person name="Chen C."/>
            <person name="Yanf M."/>
            <person name="Daum C."/>
            <person name="Ng V."/>
            <person name="Clum A."/>
            <person name="Ohm R."/>
            <person name="Martin F."/>
            <person name="Silar P."/>
            <person name="Natvig D."/>
            <person name="Lalanne C."/>
            <person name="Gautier V."/>
            <person name="Ament-Velasquez S.L."/>
            <person name="Kruys A."/>
            <person name="Hutchinson M.I."/>
            <person name="Powell A.J."/>
            <person name="Barry K."/>
            <person name="Miller A.N."/>
            <person name="Grigoriev I.V."/>
            <person name="Debuchy R."/>
            <person name="Gladieux P."/>
            <person name="Thoren M.H."/>
            <person name="Johannesson H."/>
        </authorList>
    </citation>
    <scope>NUCLEOTIDE SEQUENCE</scope>
    <source>
        <strain evidence="1">PSN293</strain>
    </source>
</reference>
<dbReference type="Proteomes" id="UP001301769">
    <property type="component" value="Unassembled WGS sequence"/>
</dbReference>
<evidence type="ECO:0000313" key="1">
    <source>
        <dbReference type="EMBL" id="KAK4207385.1"/>
    </source>
</evidence>
<name>A0AAN7B407_9PEZI</name>
<dbReference type="PANTHER" id="PTHR33481">
    <property type="entry name" value="REVERSE TRANSCRIPTASE"/>
    <property type="match status" value="1"/>
</dbReference>
<keyword evidence="2" id="KW-1185">Reference proteome</keyword>
<proteinExistence type="predicted"/>
<accession>A0AAN7B407</accession>
<feature type="non-terminal residue" evidence="1">
    <location>
        <position position="1"/>
    </location>
</feature>
<dbReference type="EMBL" id="MU858298">
    <property type="protein sequence ID" value="KAK4207385.1"/>
    <property type="molecule type" value="Genomic_DNA"/>
</dbReference>
<organism evidence="1 2">
    <name type="scientific">Rhypophila decipiens</name>
    <dbReference type="NCBI Taxonomy" id="261697"/>
    <lineage>
        <taxon>Eukaryota</taxon>
        <taxon>Fungi</taxon>
        <taxon>Dikarya</taxon>
        <taxon>Ascomycota</taxon>
        <taxon>Pezizomycotina</taxon>
        <taxon>Sordariomycetes</taxon>
        <taxon>Sordariomycetidae</taxon>
        <taxon>Sordariales</taxon>
        <taxon>Naviculisporaceae</taxon>
        <taxon>Rhypophila</taxon>
    </lineage>
</organism>
<dbReference type="AlphaFoldDB" id="A0AAN7B407"/>
<sequence length="54" mass="6170">CLELSHHPQAFRIAVIVLLKKAGKDSYRTPKSWRPISLLPCIAKIFEKVLANRL</sequence>
<gene>
    <name evidence="1" type="ORF">QBC37DRAFT_242114</name>
</gene>
<protein>
    <recommendedName>
        <fullName evidence="3">Reverse transcriptase</fullName>
    </recommendedName>
</protein>
<dbReference type="PANTHER" id="PTHR33481:SF1">
    <property type="entry name" value="ENDONUCLEASE_EXONUCLEASE_PHOSPHATASE DOMAIN-CONTAINING PROTEIN-RELATED"/>
    <property type="match status" value="1"/>
</dbReference>
<reference evidence="1" key="1">
    <citation type="journal article" date="2023" name="Mol. Phylogenet. Evol.">
        <title>Genome-scale phylogeny and comparative genomics of the fungal order Sordariales.</title>
        <authorList>
            <person name="Hensen N."/>
            <person name="Bonometti L."/>
            <person name="Westerberg I."/>
            <person name="Brannstrom I.O."/>
            <person name="Guillou S."/>
            <person name="Cros-Aarteil S."/>
            <person name="Calhoun S."/>
            <person name="Haridas S."/>
            <person name="Kuo A."/>
            <person name="Mondo S."/>
            <person name="Pangilinan J."/>
            <person name="Riley R."/>
            <person name="LaButti K."/>
            <person name="Andreopoulos B."/>
            <person name="Lipzen A."/>
            <person name="Chen C."/>
            <person name="Yan M."/>
            <person name="Daum C."/>
            <person name="Ng V."/>
            <person name="Clum A."/>
            <person name="Steindorff A."/>
            <person name="Ohm R.A."/>
            <person name="Martin F."/>
            <person name="Silar P."/>
            <person name="Natvig D.O."/>
            <person name="Lalanne C."/>
            <person name="Gautier V."/>
            <person name="Ament-Velasquez S.L."/>
            <person name="Kruys A."/>
            <person name="Hutchinson M.I."/>
            <person name="Powell A.J."/>
            <person name="Barry K."/>
            <person name="Miller A.N."/>
            <person name="Grigoriev I.V."/>
            <person name="Debuchy R."/>
            <person name="Gladieux P."/>
            <person name="Hiltunen Thoren M."/>
            <person name="Johannesson H."/>
        </authorList>
    </citation>
    <scope>NUCLEOTIDE SEQUENCE</scope>
    <source>
        <strain evidence="1">PSN293</strain>
    </source>
</reference>
<evidence type="ECO:0000313" key="2">
    <source>
        <dbReference type="Proteomes" id="UP001301769"/>
    </source>
</evidence>